<reference evidence="2 3" key="1">
    <citation type="journal article" date="2015" name="Microbes Environ.">
        <title>Distribution and evolution of nitrogen fixation genes in the phylum bacteroidetes.</title>
        <authorList>
            <person name="Inoue J."/>
            <person name="Oshima K."/>
            <person name="Suda W."/>
            <person name="Sakamoto M."/>
            <person name="Iino T."/>
            <person name="Noda S."/>
            <person name="Hongoh Y."/>
            <person name="Hattori M."/>
            <person name="Ohkuma M."/>
        </authorList>
    </citation>
    <scope>NUCLEOTIDE SEQUENCE [LARGE SCALE GENOMIC DNA]</scope>
    <source>
        <strain evidence="2">JCM 15548</strain>
    </source>
</reference>
<proteinExistence type="predicted"/>
<dbReference type="AlphaFoldDB" id="A0A0E9LUS2"/>
<evidence type="ECO:0000313" key="3">
    <source>
        <dbReference type="Proteomes" id="UP000032900"/>
    </source>
</evidence>
<organism evidence="2 3">
    <name type="scientific">Geofilum rubicundum JCM 15548</name>
    <dbReference type="NCBI Taxonomy" id="1236989"/>
    <lineage>
        <taxon>Bacteria</taxon>
        <taxon>Pseudomonadati</taxon>
        <taxon>Bacteroidota</taxon>
        <taxon>Bacteroidia</taxon>
        <taxon>Marinilabiliales</taxon>
        <taxon>Marinilabiliaceae</taxon>
        <taxon>Geofilum</taxon>
    </lineage>
</organism>
<keyword evidence="3" id="KW-1185">Reference proteome</keyword>
<dbReference type="CDD" id="cd01741">
    <property type="entry name" value="GATase1_1"/>
    <property type="match status" value="1"/>
</dbReference>
<dbReference type="Proteomes" id="UP000032900">
    <property type="component" value="Unassembled WGS sequence"/>
</dbReference>
<name>A0A0E9LUS2_9BACT</name>
<dbReference type="Pfam" id="PF00117">
    <property type="entry name" value="GATase"/>
    <property type="match status" value="1"/>
</dbReference>
<dbReference type="EMBL" id="BAZW01000003">
    <property type="protein sequence ID" value="GAO28615.1"/>
    <property type="molecule type" value="Genomic_DNA"/>
</dbReference>
<dbReference type="InterPro" id="IPR029062">
    <property type="entry name" value="Class_I_gatase-like"/>
</dbReference>
<comment type="caution">
    <text evidence="2">The sequence shown here is derived from an EMBL/GenBank/DDBJ whole genome shotgun (WGS) entry which is preliminary data.</text>
</comment>
<accession>A0A0E9LUS2</accession>
<gene>
    <name evidence="2" type="ORF">JCM15548_1732</name>
</gene>
<dbReference type="OrthoDB" id="9807137at2"/>
<dbReference type="RefSeq" id="WP_062122395.1">
    <property type="nucleotide sequence ID" value="NZ_BAZW01000003.1"/>
</dbReference>
<protein>
    <submittedName>
        <fullName evidence="2">Glutamine amidotransferase class-I</fullName>
    </submittedName>
</protein>
<dbReference type="PANTHER" id="PTHR42695">
    <property type="entry name" value="GLUTAMINE AMIDOTRANSFERASE YLR126C-RELATED"/>
    <property type="match status" value="1"/>
</dbReference>
<keyword evidence="2" id="KW-0315">Glutamine amidotransferase</keyword>
<dbReference type="GO" id="GO:0005829">
    <property type="term" value="C:cytosol"/>
    <property type="evidence" value="ECO:0007669"/>
    <property type="project" value="TreeGrafter"/>
</dbReference>
<dbReference type="FunFam" id="3.40.50.880:FF:000033">
    <property type="entry name" value="Glutamine amidotransferase class-I"/>
    <property type="match status" value="1"/>
</dbReference>
<dbReference type="InterPro" id="IPR017926">
    <property type="entry name" value="GATASE"/>
</dbReference>
<evidence type="ECO:0000313" key="2">
    <source>
        <dbReference type="EMBL" id="GAO28615.1"/>
    </source>
</evidence>
<sequence length="225" mass="25515">MHIHYLQHVDFEGPGYIEQWAKDQGHLLSGTKLYDKEPLPDLQEIDLLVVMGGPMGVSDEEQHPWLKEEKAYISRAIAMDKRVLGICLGAQLLAHVLGAEVARAPHTEIGWFPATLENTHPLLADLPESFVAFHWHGDMFDIPKGALHIFKSEGCPHQGFIYRDQVVGFQFHFETTPESLSALLASDNVDDYQETYVQSSEQIRKTHHCLQLNSYLSDILTRLTE</sequence>
<dbReference type="PANTHER" id="PTHR42695:SF5">
    <property type="entry name" value="GLUTAMINE AMIDOTRANSFERASE YLR126C-RELATED"/>
    <property type="match status" value="1"/>
</dbReference>
<dbReference type="STRING" id="1236989.JCM15548_1732"/>
<dbReference type="PROSITE" id="PS51273">
    <property type="entry name" value="GATASE_TYPE_1"/>
    <property type="match status" value="1"/>
</dbReference>
<dbReference type="Gene3D" id="3.40.50.880">
    <property type="match status" value="1"/>
</dbReference>
<feature type="domain" description="Glutamine amidotransferase" evidence="1">
    <location>
        <begin position="42"/>
        <end position="180"/>
    </location>
</feature>
<dbReference type="InterPro" id="IPR044992">
    <property type="entry name" value="ChyE-like"/>
</dbReference>
<evidence type="ECO:0000259" key="1">
    <source>
        <dbReference type="Pfam" id="PF00117"/>
    </source>
</evidence>
<keyword evidence="2" id="KW-0808">Transferase</keyword>
<dbReference type="SUPFAM" id="SSF52317">
    <property type="entry name" value="Class I glutamine amidotransferase-like"/>
    <property type="match status" value="1"/>
</dbReference>
<dbReference type="GO" id="GO:0016740">
    <property type="term" value="F:transferase activity"/>
    <property type="evidence" value="ECO:0007669"/>
    <property type="project" value="UniProtKB-KW"/>
</dbReference>